<dbReference type="InterPro" id="IPR014722">
    <property type="entry name" value="Rib_uL2_dom2"/>
</dbReference>
<accession>A0A1G2E198</accession>
<dbReference type="FunFam" id="2.40.50.140:FF:000004">
    <property type="entry name" value="Elongation factor P"/>
    <property type="match status" value="1"/>
</dbReference>
<evidence type="ECO:0000313" key="3">
    <source>
        <dbReference type="EMBL" id="OGZ19646.1"/>
    </source>
</evidence>
<dbReference type="PANTHER" id="PTHR30053">
    <property type="entry name" value="ELONGATION FACTOR P"/>
    <property type="match status" value="1"/>
</dbReference>
<name>A0A1G2E198_9BACT</name>
<evidence type="ECO:0000313" key="4">
    <source>
        <dbReference type="Proteomes" id="UP000177360"/>
    </source>
</evidence>
<dbReference type="Gene3D" id="2.40.50.140">
    <property type="entry name" value="Nucleic acid-binding proteins"/>
    <property type="match status" value="2"/>
</dbReference>
<dbReference type="PROSITE" id="PS01275">
    <property type="entry name" value="EFP"/>
    <property type="match status" value="1"/>
</dbReference>
<dbReference type="PANTHER" id="PTHR30053:SF12">
    <property type="entry name" value="ELONGATION FACTOR P (EF-P) FAMILY PROTEIN"/>
    <property type="match status" value="1"/>
</dbReference>
<dbReference type="Pfam" id="PF09285">
    <property type="entry name" value="Elong-fact-P_C"/>
    <property type="match status" value="1"/>
</dbReference>
<dbReference type="SMART" id="SM00841">
    <property type="entry name" value="Elong-fact-P_C"/>
    <property type="match status" value="1"/>
</dbReference>
<protein>
    <recommendedName>
        <fullName evidence="2">Elongation factor P C-terminal domain-containing protein</fullName>
    </recommendedName>
</protein>
<sequence>MDSQPYEILESMPMKKAQRRVVIQARIKNLINGNVCEKNFHQGDVFEEAELEKFQIKFLYSHKGKYVFCEIDNPSKRFEFSKEQISKVADFLKPNQIVDGFMFEGKITDICLPIKIQLKISQAPPNIKGDTAQGGTKNATLETGKEINVPLFVEEGDTIEINTETGEYVKRVEKNRVKTSVFI</sequence>
<dbReference type="InterPro" id="IPR013852">
    <property type="entry name" value="Transl_elong_P/YeiP_CS"/>
</dbReference>
<dbReference type="CDD" id="cd05794">
    <property type="entry name" value="S1_EF-P_repeat_2"/>
    <property type="match status" value="1"/>
</dbReference>
<proteinExistence type="inferred from homology"/>
<dbReference type="InterPro" id="IPR013185">
    <property type="entry name" value="Transl_elong_KOW-like"/>
</dbReference>
<dbReference type="InterPro" id="IPR020599">
    <property type="entry name" value="Transl_elong_fac_P/YeiP"/>
</dbReference>
<evidence type="ECO:0000259" key="2">
    <source>
        <dbReference type="SMART" id="SM00841"/>
    </source>
</evidence>
<dbReference type="GO" id="GO:0043043">
    <property type="term" value="P:peptide biosynthetic process"/>
    <property type="evidence" value="ECO:0007669"/>
    <property type="project" value="InterPro"/>
</dbReference>
<dbReference type="SUPFAM" id="SSF50249">
    <property type="entry name" value="Nucleic acid-binding proteins"/>
    <property type="match status" value="1"/>
</dbReference>
<feature type="domain" description="Elongation factor P C-terminal" evidence="2">
    <location>
        <begin position="116"/>
        <end position="171"/>
    </location>
</feature>
<dbReference type="InterPro" id="IPR012340">
    <property type="entry name" value="NA-bd_OB-fold"/>
</dbReference>
<dbReference type="AlphaFoldDB" id="A0A1G2E198"/>
<dbReference type="Pfam" id="PF08207">
    <property type="entry name" value="EFP_N"/>
    <property type="match status" value="1"/>
</dbReference>
<dbReference type="EMBL" id="MHLZ01000025">
    <property type="protein sequence ID" value="OGZ19646.1"/>
    <property type="molecule type" value="Genomic_DNA"/>
</dbReference>
<comment type="caution">
    <text evidence="3">The sequence shown here is derived from an EMBL/GenBank/DDBJ whole genome shotgun (WGS) entry which is preliminary data.</text>
</comment>
<reference evidence="3 4" key="1">
    <citation type="journal article" date="2016" name="Nat. Commun.">
        <title>Thousands of microbial genomes shed light on interconnected biogeochemical processes in an aquifer system.</title>
        <authorList>
            <person name="Anantharaman K."/>
            <person name="Brown C.T."/>
            <person name="Hug L.A."/>
            <person name="Sharon I."/>
            <person name="Castelle C.J."/>
            <person name="Probst A.J."/>
            <person name="Thomas B.C."/>
            <person name="Singh A."/>
            <person name="Wilkins M.J."/>
            <person name="Karaoz U."/>
            <person name="Brodie E.L."/>
            <person name="Williams K.H."/>
            <person name="Hubbard S.S."/>
            <person name="Banfield J.F."/>
        </authorList>
    </citation>
    <scope>NUCLEOTIDE SEQUENCE [LARGE SCALE GENOMIC DNA]</scope>
</reference>
<dbReference type="GO" id="GO:0005829">
    <property type="term" value="C:cytosol"/>
    <property type="evidence" value="ECO:0007669"/>
    <property type="project" value="UniProtKB-ARBA"/>
</dbReference>
<dbReference type="GO" id="GO:0003746">
    <property type="term" value="F:translation elongation factor activity"/>
    <property type="evidence" value="ECO:0007669"/>
    <property type="project" value="TreeGrafter"/>
</dbReference>
<dbReference type="InterPro" id="IPR015365">
    <property type="entry name" value="Elong-fact-P_C"/>
</dbReference>
<gene>
    <name evidence="3" type="ORF">A2626_02845</name>
</gene>
<organism evidence="3 4">
    <name type="scientific">Candidatus Nealsonbacteria bacterium RIFCSPHIGHO2_01_FULL_38_55</name>
    <dbReference type="NCBI Taxonomy" id="1801664"/>
    <lineage>
        <taxon>Bacteria</taxon>
        <taxon>Candidatus Nealsoniibacteriota</taxon>
    </lineage>
</organism>
<comment type="similarity">
    <text evidence="1">Belongs to the elongation factor P family.</text>
</comment>
<dbReference type="Proteomes" id="UP000177360">
    <property type="component" value="Unassembled WGS sequence"/>
</dbReference>
<dbReference type="PIRSF" id="PIRSF005901">
    <property type="entry name" value="EF-P"/>
    <property type="match status" value="1"/>
</dbReference>
<dbReference type="Gene3D" id="2.30.30.30">
    <property type="match status" value="1"/>
</dbReference>
<evidence type="ECO:0000256" key="1">
    <source>
        <dbReference type="ARBA" id="ARBA00009479"/>
    </source>
</evidence>